<feature type="transmembrane region" description="Helical" evidence="7">
    <location>
        <begin position="45"/>
        <end position="71"/>
    </location>
</feature>
<feature type="compositionally biased region" description="Low complexity" evidence="6">
    <location>
        <begin position="19"/>
        <end position="31"/>
    </location>
</feature>
<evidence type="ECO:0000313" key="8">
    <source>
        <dbReference type="EMBL" id="EKC97282.1"/>
    </source>
</evidence>
<feature type="compositionally biased region" description="Low complexity" evidence="6">
    <location>
        <begin position="361"/>
        <end position="374"/>
    </location>
</feature>
<dbReference type="InterPro" id="IPR004345">
    <property type="entry name" value="TB2_DP1_HVA22"/>
</dbReference>
<comment type="similarity">
    <text evidence="2">Belongs to the DP1 family.</text>
</comment>
<name>K1VKH6_TRIAC</name>
<dbReference type="PANTHER" id="PTHR12300">
    <property type="entry name" value="HVA22-LIKE PROTEINS"/>
    <property type="match status" value="1"/>
</dbReference>
<proteinExistence type="inferred from homology"/>
<gene>
    <name evidence="8" type="ORF">A1Q2_08440</name>
</gene>
<evidence type="ECO:0000256" key="1">
    <source>
        <dbReference type="ARBA" id="ARBA00004141"/>
    </source>
</evidence>
<comment type="subcellular location">
    <subcellularLocation>
        <location evidence="1">Membrane</location>
        <topology evidence="1">Multi-pass membrane protein</topology>
    </subcellularLocation>
</comment>
<dbReference type="HOGENOM" id="CLU_700546_0_0_1"/>
<dbReference type="EMBL" id="AMBO01000416">
    <property type="protein sequence ID" value="EKC97282.1"/>
    <property type="molecule type" value="Genomic_DNA"/>
</dbReference>
<evidence type="ECO:0000256" key="3">
    <source>
        <dbReference type="ARBA" id="ARBA00022692"/>
    </source>
</evidence>
<protein>
    <recommendedName>
        <fullName evidence="10">Protein YOP1</fullName>
    </recommendedName>
</protein>
<feature type="region of interest" description="Disordered" evidence="6">
    <location>
        <begin position="293"/>
        <end position="394"/>
    </location>
</feature>
<accession>K1VKH6</accession>
<evidence type="ECO:0000256" key="7">
    <source>
        <dbReference type="SAM" id="Phobius"/>
    </source>
</evidence>
<feature type="compositionally biased region" description="Basic and acidic residues" evidence="6">
    <location>
        <begin position="384"/>
        <end position="394"/>
    </location>
</feature>
<dbReference type="Proteomes" id="UP000006757">
    <property type="component" value="Unassembled WGS sequence"/>
</dbReference>
<sequence>MRRGKRLSVIEEEHSAPRSSVSSTPSSTSVPLSGRPKAPVTPPPIILLILATETLLPANPSLTITFLYPAYASYKALQTRPRRTAGTSGAATAAAGALSGLSGSDAEVERWLMYWAVVGVWAGVEGAVGWLLTCWLAARRQRTPARYPSRSPRLIVASQLTANPRLPFYTLCKTAVFAYFASGRGIDYVYHTLLEPLFREHEPQIDSFLANLKARAGEGAKGSIGWVWDTGRKAMGQAQGLAAAAGAQPPTLADPASGAAQQAYGFLSSVASRYMPAALATVSAATSQAQQAVNRAPSSSSARGFDVPSESTSASGSNLGYPYTLDKKKPESDDEASGSGSGGSTANLSGFAEIRREEAEGASVPPAAPSGAGARRTSGGWFWGKDKDQGKKTE</sequence>
<keyword evidence="9" id="KW-1185">Reference proteome</keyword>
<reference evidence="8 9" key="1">
    <citation type="journal article" date="2012" name="Eukaryot. Cell">
        <title>Genome sequence of the Trichosporon asahii environmental strain CBS 8904.</title>
        <authorList>
            <person name="Yang R.Y."/>
            <person name="Li H.T."/>
            <person name="Zhu H."/>
            <person name="Zhou G.P."/>
            <person name="Wang M."/>
            <person name="Wang L."/>
        </authorList>
    </citation>
    <scope>NUCLEOTIDE SEQUENCE [LARGE SCALE GENOMIC DNA]</scope>
    <source>
        <strain evidence="8 9">CBS 8904</strain>
    </source>
</reference>
<dbReference type="PANTHER" id="PTHR12300:SF161">
    <property type="entry name" value="RECEPTOR EXPRESSION-ENHANCING PROTEIN"/>
    <property type="match status" value="1"/>
</dbReference>
<dbReference type="eggNOG" id="KOG1726">
    <property type="taxonomic scope" value="Eukaryota"/>
</dbReference>
<evidence type="ECO:0000313" key="9">
    <source>
        <dbReference type="Proteomes" id="UP000006757"/>
    </source>
</evidence>
<evidence type="ECO:0000256" key="4">
    <source>
        <dbReference type="ARBA" id="ARBA00022989"/>
    </source>
</evidence>
<organism evidence="8 9">
    <name type="scientific">Trichosporon asahii var. asahii (strain CBS 8904)</name>
    <name type="common">Yeast</name>
    <dbReference type="NCBI Taxonomy" id="1220162"/>
    <lineage>
        <taxon>Eukaryota</taxon>
        <taxon>Fungi</taxon>
        <taxon>Dikarya</taxon>
        <taxon>Basidiomycota</taxon>
        <taxon>Agaricomycotina</taxon>
        <taxon>Tremellomycetes</taxon>
        <taxon>Trichosporonales</taxon>
        <taxon>Trichosporonaceae</taxon>
        <taxon>Trichosporon</taxon>
    </lineage>
</organism>
<evidence type="ECO:0000256" key="2">
    <source>
        <dbReference type="ARBA" id="ARBA00008573"/>
    </source>
</evidence>
<dbReference type="GO" id="GO:0016020">
    <property type="term" value="C:membrane"/>
    <property type="evidence" value="ECO:0007669"/>
    <property type="project" value="UniProtKB-SubCell"/>
</dbReference>
<keyword evidence="4 7" id="KW-1133">Transmembrane helix</keyword>
<evidence type="ECO:0000256" key="5">
    <source>
        <dbReference type="ARBA" id="ARBA00023136"/>
    </source>
</evidence>
<feature type="transmembrane region" description="Helical" evidence="7">
    <location>
        <begin position="112"/>
        <end position="138"/>
    </location>
</feature>
<dbReference type="InParanoid" id="K1VKH6"/>
<dbReference type="STRING" id="1220162.K1VKH6"/>
<keyword evidence="3 7" id="KW-0812">Transmembrane</keyword>
<dbReference type="AlphaFoldDB" id="K1VKH6"/>
<feature type="compositionally biased region" description="Polar residues" evidence="6">
    <location>
        <begin position="309"/>
        <end position="318"/>
    </location>
</feature>
<dbReference type="OrthoDB" id="434647at2759"/>
<evidence type="ECO:0008006" key="10">
    <source>
        <dbReference type="Google" id="ProtNLM"/>
    </source>
</evidence>
<comment type="caution">
    <text evidence="8">The sequence shown here is derived from an EMBL/GenBank/DDBJ whole genome shotgun (WGS) entry which is preliminary data.</text>
</comment>
<keyword evidence="5 7" id="KW-0472">Membrane</keyword>
<evidence type="ECO:0000256" key="6">
    <source>
        <dbReference type="SAM" id="MobiDB-lite"/>
    </source>
</evidence>
<feature type="region of interest" description="Disordered" evidence="6">
    <location>
        <begin position="1"/>
        <end position="37"/>
    </location>
</feature>